<organism evidence="3">
    <name type="scientific">Streptomyces sp. 31A4</name>
    <dbReference type="NCBI Taxonomy" id="1415543"/>
    <lineage>
        <taxon>Bacteria</taxon>
        <taxon>Bacillati</taxon>
        <taxon>Actinomycetota</taxon>
        <taxon>Actinomycetes</taxon>
        <taxon>Kitasatosporales</taxon>
        <taxon>Streptomycetaceae</taxon>
        <taxon>Streptomyces</taxon>
    </lineage>
</organism>
<evidence type="ECO:0000256" key="1">
    <source>
        <dbReference type="SAM" id="MobiDB-lite"/>
    </source>
</evidence>
<dbReference type="Gene3D" id="3.40.50.12780">
    <property type="entry name" value="N-terminal domain of ligase-like"/>
    <property type="match status" value="1"/>
</dbReference>
<dbReference type="EMBL" id="KF386877">
    <property type="protein sequence ID" value="AGZ94388.1"/>
    <property type="molecule type" value="Genomic_DNA"/>
</dbReference>
<keyword evidence="3" id="KW-0436">Ligase</keyword>
<dbReference type="SUPFAM" id="SSF56801">
    <property type="entry name" value="Acetyl-CoA synthetase-like"/>
    <property type="match status" value="1"/>
</dbReference>
<dbReference type="Pfam" id="PF00501">
    <property type="entry name" value="AMP-binding"/>
    <property type="match status" value="1"/>
</dbReference>
<feature type="region of interest" description="Disordered" evidence="1">
    <location>
        <begin position="69"/>
        <end position="90"/>
    </location>
</feature>
<dbReference type="AlphaFoldDB" id="U5YPU7"/>
<sequence>MVIDADDAIANSLTAIGRVRAAWENRPRAASRAAAHAEFLAYLRRSVPFYRQLAPEAELPLIGRAEHQADGEQFRPQDSPPPAHRLFSSGTTGQPLQVTLDDAAWYAVNYHFFAQIQELAGLHEATFRRAEPAVLFVSNKPGRPSFVRPLPSLNDGLYLRLQLPAGTAATRALFEKFRAPVLYGKPTYLLDLRAALLAQGLDRAPWSPRVLLVSGEPLHPDDRERLTDYFGAPMIDALASTEGGLIAATTPDEPEYRVLADNVRLEVLDGSGRTAPSGRGELVLTNLVNRSTVFARYRTGDLAELHTAPDGTQRLSRLRGREPETVAFHTRTLPADEVTRAIGFLAHLADFRFTKGEREHTLLLWSAETTCTDPETLATVLRHTVADLLPDEDVELRRCDRITPPGGKKRRFAL</sequence>
<dbReference type="GO" id="GO:0016874">
    <property type="term" value="F:ligase activity"/>
    <property type="evidence" value="ECO:0007669"/>
    <property type="project" value="UniProtKB-KW"/>
</dbReference>
<dbReference type="PANTHER" id="PTHR36932">
    <property type="entry name" value="CAPSULAR POLYSACCHARIDE BIOSYNTHESIS PROTEIN"/>
    <property type="match status" value="1"/>
</dbReference>
<dbReference type="InterPro" id="IPR000873">
    <property type="entry name" value="AMP-dep_synth/lig_dom"/>
</dbReference>
<proteinExistence type="predicted"/>
<dbReference type="PANTHER" id="PTHR36932:SF1">
    <property type="entry name" value="CAPSULAR POLYSACCHARIDE BIOSYNTHESIS PROTEIN"/>
    <property type="match status" value="1"/>
</dbReference>
<name>U5YPU7_9ACTN</name>
<accession>U5YPU7</accession>
<dbReference type="InterPro" id="IPR042099">
    <property type="entry name" value="ANL_N_sf"/>
</dbReference>
<evidence type="ECO:0000313" key="3">
    <source>
        <dbReference type="EMBL" id="AGZ94388.1"/>
    </source>
</evidence>
<protein>
    <submittedName>
        <fullName evidence="3">CoA ligase</fullName>
    </submittedName>
</protein>
<reference evidence="3" key="1">
    <citation type="journal article" date="2013" name="Proc. Natl. Acad. Sci. U.S.A.">
        <title>Diversity and abundance of phosphonate biosynthetic genes in nature.</title>
        <authorList>
            <person name="Yu X."/>
            <person name="Doroghazi J.R."/>
            <person name="Janga S.C."/>
            <person name="Zhang J.K."/>
            <person name="Circello B."/>
            <person name="Griffin B.M."/>
            <person name="Labeda D.P."/>
            <person name="Metcalf W.W."/>
        </authorList>
    </citation>
    <scope>NUCLEOTIDE SEQUENCE</scope>
    <source>
        <strain evidence="3">31A4</strain>
    </source>
</reference>
<evidence type="ECO:0000259" key="2">
    <source>
        <dbReference type="Pfam" id="PF00501"/>
    </source>
</evidence>
<dbReference type="InterPro" id="IPR053158">
    <property type="entry name" value="CapK_Type1_Caps_Biosynth"/>
</dbReference>
<feature type="domain" description="AMP-dependent synthetase/ligase" evidence="2">
    <location>
        <begin position="51"/>
        <end position="284"/>
    </location>
</feature>